<feature type="chain" id="PRO_5042520162" description="Secreted protein" evidence="1">
    <location>
        <begin position="29"/>
        <end position="119"/>
    </location>
</feature>
<evidence type="ECO:0000313" key="3">
    <source>
        <dbReference type="Proteomes" id="UP001273166"/>
    </source>
</evidence>
<dbReference type="GeneID" id="87880594"/>
<dbReference type="Proteomes" id="UP001273166">
    <property type="component" value="Unassembled WGS sequence"/>
</dbReference>
<evidence type="ECO:0000256" key="1">
    <source>
        <dbReference type="SAM" id="SignalP"/>
    </source>
</evidence>
<name>A0AAJ0H0T0_9PEZI</name>
<organism evidence="2 3">
    <name type="scientific">Chaetomium strumarium</name>
    <dbReference type="NCBI Taxonomy" id="1170767"/>
    <lineage>
        <taxon>Eukaryota</taxon>
        <taxon>Fungi</taxon>
        <taxon>Dikarya</taxon>
        <taxon>Ascomycota</taxon>
        <taxon>Pezizomycotina</taxon>
        <taxon>Sordariomycetes</taxon>
        <taxon>Sordariomycetidae</taxon>
        <taxon>Sordariales</taxon>
        <taxon>Chaetomiaceae</taxon>
        <taxon>Chaetomium</taxon>
    </lineage>
</organism>
<keyword evidence="1" id="KW-0732">Signal</keyword>
<gene>
    <name evidence="2" type="ORF">B0T15DRAFT_13286</name>
</gene>
<keyword evidence="3" id="KW-1185">Reference proteome</keyword>
<feature type="signal peptide" evidence="1">
    <location>
        <begin position="1"/>
        <end position="28"/>
    </location>
</feature>
<evidence type="ECO:0008006" key="4">
    <source>
        <dbReference type="Google" id="ProtNLM"/>
    </source>
</evidence>
<evidence type="ECO:0000313" key="2">
    <source>
        <dbReference type="EMBL" id="KAK3309743.1"/>
    </source>
</evidence>
<accession>A0AAJ0H0T0</accession>
<protein>
    <recommendedName>
        <fullName evidence="4">Secreted protein</fullName>
    </recommendedName>
</protein>
<proteinExistence type="predicted"/>
<dbReference type="RefSeq" id="XP_062725523.1">
    <property type="nucleotide sequence ID" value="XM_062861765.1"/>
</dbReference>
<comment type="caution">
    <text evidence="2">The sequence shown here is derived from an EMBL/GenBank/DDBJ whole genome shotgun (WGS) entry which is preliminary data.</text>
</comment>
<dbReference type="AlphaFoldDB" id="A0AAJ0H0T0"/>
<reference evidence="2" key="1">
    <citation type="journal article" date="2023" name="Mol. Phylogenet. Evol.">
        <title>Genome-scale phylogeny and comparative genomics of the fungal order Sordariales.</title>
        <authorList>
            <person name="Hensen N."/>
            <person name="Bonometti L."/>
            <person name="Westerberg I."/>
            <person name="Brannstrom I.O."/>
            <person name="Guillou S."/>
            <person name="Cros-Aarteil S."/>
            <person name="Calhoun S."/>
            <person name="Haridas S."/>
            <person name="Kuo A."/>
            <person name="Mondo S."/>
            <person name="Pangilinan J."/>
            <person name="Riley R."/>
            <person name="LaButti K."/>
            <person name="Andreopoulos B."/>
            <person name="Lipzen A."/>
            <person name="Chen C."/>
            <person name="Yan M."/>
            <person name="Daum C."/>
            <person name="Ng V."/>
            <person name="Clum A."/>
            <person name="Steindorff A."/>
            <person name="Ohm R.A."/>
            <person name="Martin F."/>
            <person name="Silar P."/>
            <person name="Natvig D.O."/>
            <person name="Lalanne C."/>
            <person name="Gautier V."/>
            <person name="Ament-Velasquez S.L."/>
            <person name="Kruys A."/>
            <person name="Hutchinson M.I."/>
            <person name="Powell A.J."/>
            <person name="Barry K."/>
            <person name="Miller A.N."/>
            <person name="Grigoriev I.V."/>
            <person name="Debuchy R."/>
            <person name="Gladieux P."/>
            <person name="Hiltunen Thoren M."/>
            <person name="Johannesson H."/>
        </authorList>
    </citation>
    <scope>NUCLEOTIDE SEQUENCE</scope>
    <source>
        <strain evidence="2">CBS 333.67</strain>
    </source>
</reference>
<dbReference type="EMBL" id="JAUDZG010000001">
    <property type="protein sequence ID" value="KAK3309743.1"/>
    <property type="molecule type" value="Genomic_DNA"/>
</dbReference>
<reference evidence="2" key="2">
    <citation type="submission" date="2023-06" db="EMBL/GenBank/DDBJ databases">
        <authorList>
            <consortium name="Lawrence Berkeley National Laboratory"/>
            <person name="Mondo S.J."/>
            <person name="Hensen N."/>
            <person name="Bonometti L."/>
            <person name="Westerberg I."/>
            <person name="Brannstrom I.O."/>
            <person name="Guillou S."/>
            <person name="Cros-Aarteil S."/>
            <person name="Calhoun S."/>
            <person name="Haridas S."/>
            <person name="Kuo A."/>
            <person name="Pangilinan J."/>
            <person name="Riley R."/>
            <person name="Labutti K."/>
            <person name="Andreopoulos B."/>
            <person name="Lipzen A."/>
            <person name="Chen C."/>
            <person name="Yanf M."/>
            <person name="Daum C."/>
            <person name="Ng V."/>
            <person name="Clum A."/>
            <person name="Steindorff A."/>
            <person name="Ohm R."/>
            <person name="Martin F."/>
            <person name="Silar P."/>
            <person name="Natvig D."/>
            <person name="Lalanne C."/>
            <person name="Gautier V."/>
            <person name="Ament-Velasquez S.L."/>
            <person name="Kruys A."/>
            <person name="Hutchinson M.I."/>
            <person name="Powell A.J."/>
            <person name="Barry K."/>
            <person name="Miller A.N."/>
            <person name="Grigoriev I.V."/>
            <person name="Debuchy R."/>
            <person name="Gladieux P."/>
            <person name="Thoren M.H."/>
            <person name="Johannesson H."/>
        </authorList>
    </citation>
    <scope>NUCLEOTIDE SEQUENCE</scope>
    <source>
        <strain evidence="2">CBS 333.67</strain>
    </source>
</reference>
<sequence>MRPDSFCWLVGWPVCVLLFPQALLLCHGAICSSPGSMPALQLPALSVVSSMHPFPNAAWGGAEPNPISSMTPFRAPFLGCSAPGSHSTERWTQRSSALIGCRICIEPQLGISTGRGWAE</sequence>